<dbReference type="CDD" id="cd02947">
    <property type="entry name" value="TRX_family"/>
    <property type="match status" value="1"/>
</dbReference>
<dbReference type="PANTHER" id="PTHR46115">
    <property type="entry name" value="THIOREDOXIN-LIKE PROTEIN 1"/>
    <property type="match status" value="1"/>
</dbReference>
<dbReference type="AlphaFoldDB" id="A0A0D7AGH3"/>
<evidence type="ECO:0000256" key="1">
    <source>
        <dbReference type="ARBA" id="ARBA00020570"/>
    </source>
</evidence>
<organism evidence="7 8">
    <name type="scientific">Fistulina hepatica ATCC 64428</name>
    <dbReference type="NCBI Taxonomy" id="1128425"/>
    <lineage>
        <taxon>Eukaryota</taxon>
        <taxon>Fungi</taxon>
        <taxon>Dikarya</taxon>
        <taxon>Basidiomycota</taxon>
        <taxon>Agaricomycotina</taxon>
        <taxon>Agaricomycetes</taxon>
        <taxon>Agaricomycetidae</taxon>
        <taxon>Agaricales</taxon>
        <taxon>Fistulinaceae</taxon>
        <taxon>Fistulina</taxon>
    </lineage>
</organism>
<feature type="domain" description="Thioredoxin" evidence="6">
    <location>
        <begin position="1"/>
        <end position="110"/>
    </location>
</feature>
<feature type="active site" description="Nucleophile" evidence="4">
    <location>
        <position position="35"/>
    </location>
</feature>
<dbReference type="GO" id="GO:0015035">
    <property type="term" value="F:protein-disulfide reductase activity"/>
    <property type="evidence" value="ECO:0007669"/>
    <property type="project" value="InterPro"/>
</dbReference>
<accession>A0A0D7AGH3</accession>
<proteinExistence type="inferred from homology"/>
<evidence type="ECO:0000256" key="4">
    <source>
        <dbReference type="PIRSR" id="PIRSR000077-1"/>
    </source>
</evidence>
<dbReference type="Proteomes" id="UP000054144">
    <property type="component" value="Unassembled WGS sequence"/>
</dbReference>
<dbReference type="NCBIfam" id="TIGR01068">
    <property type="entry name" value="thioredoxin"/>
    <property type="match status" value="1"/>
</dbReference>
<dbReference type="OrthoDB" id="2121326at2759"/>
<name>A0A0D7AGH3_9AGAR</name>
<protein>
    <recommendedName>
        <fullName evidence="1 3">Thioredoxin</fullName>
    </recommendedName>
</protein>
<evidence type="ECO:0000313" key="8">
    <source>
        <dbReference type="Proteomes" id="UP000054144"/>
    </source>
</evidence>
<dbReference type="Gene3D" id="3.40.30.10">
    <property type="entry name" value="Glutaredoxin"/>
    <property type="match status" value="1"/>
</dbReference>
<feature type="active site" description="Nucleophile" evidence="4">
    <location>
        <position position="32"/>
    </location>
</feature>
<keyword evidence="8" id="KW-1185">Reference proteome</keyword>
<dbReference type="PRINTS" id="PR00421">
    <property type="entry name" value="THIOREDOXIN"/>
</dbReference>
<feature type="site" description="Contributes to redox potential value" evidence="4">
    <location>
        <position position="33"/>
    </location>
</feature>
<dbReference type="InterPro" id="IPR017937">
    <property type="entry name" value="Thioredoxin_CS"/>
</dbReference>
<keyword evidence="5" id="KW-0676">Redox-active center</keyword>
<dbReference type="EMBL" id="KN881675">
    <property type="protein sequence ID" value="KIY50532.1"/>
    <property type="molecule type" value="Genomic_DNA"/>
</dbReference>
<dbReference type="InterPro" id="IPR013766">
    <property type="entry name" value="Thioredoxin_domain"/>
</dbReference>
<gene>
    <name evidence="7" type="ORF">FISHEDRAFT_57353</name>
</gene>
<dbReference type="PIRSF" id="PIRSF000077">
    <property type="entry name" value="Thioredoxin"/>
    <property type="match status" value="1"/>
</dbReference>
<dbReference type="FunFam" id="3.40.30.10:FF:000245">
    <property type="entry name" value="Thioredoxin"/>
    <property type="match status" value="1"/>
</dbReference>
<dbReference type="SUPFAM" id="SSF52833">
    <property type="entry name" value="Thioredoxin-like"/>
    <property type="match status" value="1"/>
</dbReference>
<feature type="site" description="Deprotonates C-terminal active site Cys" evidence="4">
    <location>
        <position position="26"/>
    </location>
</feature>
<dbReference type="Pfam" id="PF00085">
    <property type="entry name" value="Thioredoxin"/>
    <property type="match status" value="1"/>
</dbReference>
<reference evidence="7 8" key="1">
    <citation type="journal article" date="2015" name="Fungal Genet. Biol.">
        <title>Evolution of novel wood decay mechanisms in Agaricales revealed by the genome sequences of Fistulina hepatica and Cylindrobasidium torrendii.</title>
        <authorList>
            <person name="Floudas D."/>
            <person name="Held B.W."/>
            <person name="Riley R."/>
            <person name="Nagy L.G."/>
            <person name="Koehler G."/>
            <person name="Ransdell A.S."/>
            <person name="Younus H."/>
            <person name="Chow J."/>
            <person name="Chiniquy J."/>
            <person name="Lipzen A."/>
            <person name="Tritt A."/>
            <person name="Sun H."/>
            <person name="Haridas S."/>
            <person name="LaButti K."/>
            <person name="Ohm R.A."/>
            <person name="Kues U."/>
            <person name="Blanchette R.A."/>
            <person name="Grigoriev I.V."/>
            <person name="Minto R.E."/>
            <person name="Hibbett D.S."/>
        </authorList>
    </citation>
    <scope>NUCLEOTIDE SEQUENCE [LARGE SCALE GENOMIC DNA]</scope>
    <source>
        <strain evidence="7 8">ATCC 64428</strain>
    </source>
</reference>
<evidence type="ECO:0000256" key="3">
    <source>
        <dbReference type="PIRNR" id="PIRNR000077"/>
    </source>
</evidence>
<evidence type="ECO:0000256" key="5">
    <source>
        <dbReference type="PIRSR" id="PIRSR000077-4"/>
    </source>
</evidence>
<feature type="site" description="Contributes to redox potential value" evidence="4">
    <location>
        <position position="34"/>
    </location>
</feature>
<evidence type="ECO:0000256" key="2">
    <source>
        <dbReference type="ARBA" id="ARBA00023157"/>
    </source>
</evidence>
<dbReference type="PROSITE" id="PS51352">
    <property type="entry name" value="THIOREDOXIN_2"/>
    <property type="match status" value="1"/>
</dbReference>
<dbReference type="PROSITE" id="PS00194">
    <property type="entry name" value="THIOREDOXIN_1"/>
    <property type="match status" value="1"/>
</dbReference>
<dbReference type="InterPro" id="IPR036249">
    <property type="entry name" value="Thioredoxin-like_sf"/>
</dbReference>
<comment type="similarity">
    <text evidence="3">Belongs to the thioredoxin family.</text>
</comment>
<feature type="disulfide bond" description="Redox-active" evidence="5">
    <location>
        <begin position="32"/>
        <end position="35"/>
    </location>
</feature>
<dbReference type="InterPro" id="IPR005746">
    <property type="entry name" value="Thioredoxin"/>
</dbReference>
<evidence type="ECO:0000259" key="6">
    <source>
        <dbReference type="PROSITE" id="PS51352"/>
    </source>
</evidence>
<evidence type="ECO:0000313" key="7">
    <source>
        <dbReference type="EMBL" id="KIY50532.1"/>
    </source>
</evidence>
<sequence length="110" mass="12311">MGNVKPITSFDEFTTLINSGKTVIIDFWATWCGPCRAISPIFERLSEEEAFATAGVEFYKVDVDEQQQISEEVKIKAMPTFIAFKDGNVIEQMIGANPNQLMALVNKFKA</sequence>
<keyword evidence="2 5" id="KW-1015">Disulfide bond</keyword>